<proteinExistence type="predicted"/>
<dbReference type="InterPro" id="IPR036056">
    <property type="entry name" value="Fibrinogen-like_C"/>
</dbReference>
<organism evidence="3 4">
    <name type="scientific">Hemibagrus wyckioides</name>
    <dbReference type="NCBI Taxonomy" id="337641"/>
    <lineage>
        <taxon>Eukaryota</taxon>
        <taxon>Metazoa</taxon>
        <taxon>Chordata</taxon>
        <taxon>Craniata</taxon>
        <taxon>Vertebrata</taxon>
        <taxon>Euteleostomi</taxon>
        <taxon>Actinopterygii</taxon>
        <taxon>Neopterygii</taxon>
        <taxon>Teleostei</taxon>
        <taxon>Ostariophysi</taxon>
        <taxon>Siluriformes</taxon>
        <taxon>Bagridae</taxon>
        <taxon>Hemibagrus</taxon>
    </lineage>
</organism>
<feature type="domain" description="Fibrinogen C-terminal" evidence="2">
    <location>
        <begin position="40"/>
        <end position="263"/>
    </location>
</feature>
<comment type="caution">
    <text evidence="3">The sequence shown here is derived from an EMBL/GenBank/DDBJ whole genome shotgun (WGS) entry which is preliminary data.</text>
</comment>
<dbReference type="NCBIfam" id="NF040941">
    <property type="entry name" value="GGGWT_bact"/>
    <property type="match status" value="1"/>
</dbReference>
<evidence type="ECO:0000256" key="1">
    <source>
        <dbReference type="ARBA" id="ARBA00023157"/>
    </source>
</evidence>
<dbReference type="GO" id="GO:0005615">
    <property type="term" value="C:extracellular space"/>
    <property type="evidence" value="ECO:0007669"/>
    <property type="project" value="TreeGrafter"/>
</dbReference>
<protein>
    <recommendedName>
        <fullName evidence="2">Fibrinogen C-terminal domain-containing protein</fullName>
    </recommendedName>
</protein>
<dbReference type="SMART" id="SM00186">
    <property type="entry name" value="FBG"/>
    <property type="match status" value="1"/>
</dbReference>
<dbReference type="EMBL" id="JAHKSW010000026">
    <property type="protein sequence ID" value="KAG7316146.1"/>
    <property type="molecule type" value="Genomic_DNA"/>
</dbReference>
<keyword evidence="1" id="KW-1015">Disulfide bond</keyword>
<dbReference type="PANTHER" id="PTHR19143">
    <property type="entry name" value="FIBRINOGEN/TENASCIN/ANGIOPOEITIN"/>
    <property type="match status" value="1"/>
</dbReference>
<dbReference type="PROSITE" id="PS51406">
    <property type="entry name" value="FIBRINOGEN_C_2"/>
    <property type="match status" value="1"/>
</dbReference>
<dbReference type="FunFam" id="3.90.215.10:FF:000001">
    <property type="entry name" value="Tenascin isoform 1"/>
    <property type="match status" value="1"/>
</dbReference>
<evidence type="ECO:0000259" key="2">
    <source>
        <dbReference type="PROSITE" id="PS51406"/>
    </source>
</evidence>
<dbReference type="AlphaFoldDB" id="A0A9D3S9B1"/>
<dbReference type="Pfam" id="PF00147">
    <property type="entry name" value="Fibrinogen_C"/>
    <property type="match status" value="1"/>
</dbReference>
<evidence type="ECO:0000313" key="4">
    <source>
        <dbReference type="Proteomes" id="UP000824219"/>
    </source>
</evidence>
<reference evidence="3 4" key="1">
    <citation type="submission" date="2021-06" db="EMBL/GenBank/DDBJ databases">
        <title>Chromosome-level genome assembly of the red-tail catfish (Hemibagrus wyckioides).</title>
        <authorList>
            <person name="Shao F."/>
        </authorList>
    </citation>
    <scope>NUCLEOTIDE SEQUENCE [LARGE SCALE GENOMIC DNA]</scope>
    <source>
        <strain evidence="3">EC202008001</strain>
        <tissue evidence="3">Blood</tissue>
    </source>
</reference>
<accession>A0A9D3S9B1</accession>
<dbReference type="Proteomes" id="UP000824219">
    <property type="component" value="Linkage Group LG26"/>
</dbReference>
<dbReference type="Gene3D" id="3.90.215.10">
    <property type="entry name" value="Gamma Fibrinogen, chain A, domain 1"/>
    <property type="match status" value="1"/>
</dbReference>
<dbReference type="InterPro" id="IPR002181">
    <property type="entry name" value="Fibrinogen_a/b/g_C_dom"/>
</dbReference>
<dbReference type="SUPFAM" id="SSF56496">
    <property type="entry name" value="Fibrinogen C-terminal domain-like"/>
    <property type="match status" value="1"/>
</dbReference>
<dbReference type="CDD" id="cd00087">
    <property type="entry name" value="FReD"/>
    <property type="match status" value="1"/>
</dbReference>
<dbReference type="InterPro" id="IPR050373">
    <property type="entry name" value="Fibrinogen_C-term_domain"/>
</dbReference>
<keyword evidence="4" id="KW-1185">Reference proteome</keyword>
<evidence type="ECO:0000313" key="3">
    <source>
        <dbReference type="EMBL" id="KAG7316146.1"/>
    </source>
</evidence>
<sequence>MRGEKHMSLQETKMIKDKVFSVFSVFGTLLLPLLVGSTPISWSPGPTDCSDVYANGQTLSGVYTIYPTANTPVQVYCDMGCLGSLPADGNWTVFQRRMDGSVNFYRPWEHYKEGFGNKNGEYWLENIYQLTRKKKHELKVDLQDFDGTLVYARYSSFSVESEAEGYKLHLSGFINGGAGDSMATNNKQKFSTFDKDQDSYAEGNCAKSYLGGFWYSECHNANPNGIYLWGEDATHLAIGNVWKTWKGYGHGLRYITMKIRPVA</sequence>
<dbReference type="GO" id="GO:0048251">
    <property type="term" value="P:elastic fiber assembly"/>
    <property type="evidence" value="ECO:0007669"/>
    <property type="project" value="TreeGrafter"/>
</dbReference>
<dbReference type="InterPro" id="IPR014716">
    <property type="entry name" value="Fibrinogen_a/b/g_C_1"/>
</dbReference>
<dbReference type="OrthoDB" id="7735550at2759"/>
<name>A0A9D3S9B1_9TELE</name>
<gene>
    <name evidence="3" type="ORF">KOW79_021012</name>
</gene>
<dbReference type="PANTHER" id="PTHR19143:SF225">
    <property type="entry name" value="MICROFIBRIL-ASSOCIATED GLYCOPROTEIN 4"/>
    <property type="match status" value="1"/>
</dbReference>